<dbReference type="GO" id="GO:0016209">
    <property type="term" value="F:antioxidant activity"/>
    <property type="evidence" value="ECO:0007669"/>
    <property type="project" value="InterPro"/>
</dbReference>
<dbReference type="InterPro" id="IPR013766">
    <property type="entry name" value="Thioredoxin_domain"/>
</dbReference>
<keyword evidence="4" id="KW-1015">Disulfide bond</keyword>
<proteinExistence type="predicted"/>
<dbReference type="PROSITE" id="PS00194">
    <property type="entry name" value="THIOREDOXIN_1"/>
    <property type="match status" value="1"/>
</dbReference>
<keyword evidence="6" id="KW-0732">Signal</keyword>
<accession>A0A9D1KM33</accession>
<evidence type="ECO:0000256" key="2">
    <source>
        <dbReference type="ARBA" id="ARBA00022748"/>
    </source>
</evidence>
<comment type="subcellular location">
    <subcellularLocation>
        <location evidence="1">Cell envelope</location>
    </subcellularLocation>
</comment>
<evidence type="ECO:0000256" key="1">
    <source>
        <dbReference type="ARBA" id="ARBA00004196"/>
    </source>
</evidence>
<dbReference type="PANTHER" id="PTHR42852:SF6">
    <property type="entry name" value="THIOL:DISULFIDE INTERCHANGE PROTEIN DSBE"/>
    <property type="match status" value="1"/>
</dbReference>
<organism evidence="8 9">
    <name type="scientific">Candidatus Avipropionibacterium avicola</name>
    <dbReference type="NCBI Taxonomy" id="2840701"/>
    <lineage>
        <taxon>Bacteria</taxon>
        <taxon>Bacillati</taxon>
        <taxon>Actinomycetota</taxon>
        <taxon>Actinomycetes</taxon>
        <taxon>Propionibacteriales</taxon>
        <taxon>Propionibacteriaceae</taxon>
        <taxon>Propionibacteriaceae incertae sedis</taxon>
        <taxon>Candidatus Avipropionibacterium</taxon>
    </lineage>
</organism>
<dbReference type="GO" id="GO:0017004">
    <property type="term" value="P:cytochrome complex assembly"/>
    <property type="evidence" value="ECO:0007669"/>
    <property type="project" value="UniProtKB-KW"/>
</dbReference>
<dbReference type="InterPro" id="IPR000866">
    <property type="entry name" value="AhpC/TSA"/>
</dbReference>
<dbReference type="AlphaFoldDB" id="A0A9D1KM33"/>
<dbReference type="CDD" id="cd02966">
    <property type="entry name" value="TlpA_like_family"/>
    <property type="match status" value="1"/>
</dbReference>
<evidence type="ECO:0000256" key="6">
    <source>
        <dbReference type="SAM" id="SignalP"/>
    </source>
</evidence>
<comment type="caution">
    <text evidence="8">The sequence shown here is derived from an EMBL/GenBank/DDBJ whole genome shotgun (WGS) entry which is preliminary data.</text>
</comment>
<evidence type="ECO:0000256" key="5">
    <source>
        <dbReference type="ARBA" id="ARBA00023284"/>
    </source>
</evidence>
<evidence type="ECO:0000256" key="3">
    <source>
        <dbReference type="ARBA" id="ARBA00022968"/>
    </source>
</evidence>
<keyword evidence="2" id="KW-0201">Cytochrome c-type biogenesis</keyword>
<dbReference type="InterPro" id="IPR017937">
    <property type="entry name" value="Thioredoxin_CS"/>
</dbReference>
<keyword evidence="5" id="KW-0676">Redox-active center</keyword>
<dbReference type="Proteomes" id="UP000886842">
    <property type="component" value="Unassembled WGS sequence"/>
</dbReference>
<dbReference type="SUPFAM" id="SSF52833">
    <property type="entry name" value="Thioredoxin-like"/>
    <property type="match status" value="1"/>
</dbReference>
<dbReference type="InterPro" id="IPR050553">
    <property type="entry name" value="Thioredoxin_ResA/DsbE_sf"/>
</dbReference>
<feature type="chain" id="PRO_5038407371" evidence="6">
    <location>
        <begin position="20"/>
        <end position="188"/>
    </location>
</feature>
<feature type="signal peptide" evidence="6">
    <location>
        <begin position="1"/>
        <end position="19"/>
    </location>
</feature>
<keyword evidence="3" id="KW-0812">Transmembrane</keyword>
<name>A0A9D1KM33_9ACTN</name>
<dbReference type="PROSITE" id="PS51352">
    <property type="entry name" value="THIOREDOXIN_2"/>
    <property type="match status" value="1"/>
</dbReference>
<dbReference type="GO" id="GO:0016491">
    <property type="term" value="F:oxidoreductase activity"/>
    <property type="evidence" value="ECO:0007669"/>
    <property type="project" value="InterPro"/>
</dbReference>
<evidence type="ECO:0000313" key="9">
    <source>
        <dbReference type="Proteomes" id="UP000886842"/>
    </source>
</evidence>
<dbReference type="GO" id="GO:0030313">
    <property type="term" value="C:cell envelope"/>
    <property type="evidence" value="ECO:0007669"/>
    <property type="project" value="UniProtKB-SubCell"/>
</dbReference>
<dbReference type="Gene3D" id="3.40.30.10">
    <property type="entry name" value="Glutaredoxin"/>
    <property type="match status" value="1"/>
</dbReference>
<evidence type="ECO:0000259" key="7">
    <source>
        <dbReference type="PROSITE" id="PS51352"/>
    </source>
</evidence>
<protein>
    <submittedName>
        <fullName evidence="8">TlpA family protein disulfide reductase</fullName>
    </submittedName>
</protein>
<keyword evidence="3" id="KW-0735">Signal-anchor</keyword>
<dbReference type="Pfam" id="PF00578">
    <property type="entry name" value="AhpC-TSA"/>
    <property type="match status" value="1"/>
</dbReference>
<feature type="domain" description="Thioredoxin" evidence="7">
    <location>
        <begin position="45"/>
        <end position="186"/>
    </location>
</feature>
<evidence type="ECO:0000313" key="8">
    <source>
        <dbReference type="EMBL" id="HIT75255.1"/>
    </source>
</evidence>
<sequence>MLVRTALAAALAVVLAVCAACSGDRDTPAGSGLVAGEPGLTRIAVADRTPAPVASGTDLDGKPLASDDFGDKVVVLNVWGSWCAPCRKEAPALVEAQQQTADVAQFVGINTRDLDTGPAQAFVRAFELNYPSIFDPSGAELLKFEELPPGAIPSTLVIDAEGRIAARIIGTTTTATLVGLVRDVAAGE</sequence>
<evidence type="ECO:0000256" key="4">
    <source>
        <dbReference type="ARBA" id="ARBA00023157"/>
    </source>
</evidence>
<dbReference type="PANTHER" id="PTHR42852">
    <property type="entry name" value="THIOL:DISULFIDE INTERCHANGE PROTEIN DSBE"/>
    <property type="match status" value="1"/>
</dbReference>
<gene>
    <name evidence="8" type="ORF">IAA98_06700</name>
</gene>
<dbReference type="EMBL" id="DVLP01000205">
    <property type="protein sequence ID" value="HIT75255.1"/>
    <property type="molecule type" value="Genomic_DNA"/>
</dbReference>
<reference evidence="8" key="2">
    <citation type="journal article" date="2021" name="PeerJ">
        <title>Extensive microbial diversity within the chicken gut microbiome revealed by metagenomics and culture.</title>
        <authorList>
            <person name="Gilroy R."/>
            <person name="Ravi A."/>
            <person name="Getino M."/>
            <person name="Pursley I."/>
            <person name="Horton D.L."/>
            <person name="Alikhan N.F."/>
            <person name="Baker D."/>
            <person name="Gharbi K."/>
            <person name="Hall N."/>
            <person name="Watson M."/>
            <person name="Adriaenssens E.M."/>
            <person name="Foster-Nyarko E."/>
            <person name="Jarju S."/>
            <person name="Secka A."/>
            <person name="Antonio M."/>
            <person name="Oren A."/>
            <person name="Chaudhuri R.R."/>
            <person name="La Ragione R."/>
            <person name="Hildebrand F."/>
            <person name="Pallen M.J."/>
        </authorList>
    </citation>
    <scope>NUCLEOTIDE SEQUENCE</scope>
    <source>
        <strain evidence="8">ChiGjej1B1-24693</strain>
    </source>
</reference>
<reference evidence="8" key="1">
    <citation type="submission" date="2020-10" db="EMBL/GenBank/DDBJ databases">
        <authorList>
            <person name="Gilroy R."/>
        </authorList>
    </citation>
    <scope>NUCLEOTIDE SEQUENCE</scope>
    <source>
        <strain evidence="8">ChiGjej1B1-24693</strain>
    </source>
</reference>
<dbReference type="InterPro" id="IPR036249">
    <property type="entry name" value="Thioredoxin-like_sf"/>
</dbReference>